<organism evidence="6 7">
    <name type="scientific">Serpentinimonas raichei</name>
    <dbReference type="NCBI Taxonomy" id="1458425"/>
    <lineage>
        <taxon>Bacteria</taxon>
        <taxon>Pseudomonadati</taxon>
        <taxon>Pseudomonadota</taxon>
        <taxon>Betaproteobacteria</taxon>
        <taxon>Burkholderiales</taxon>
        <taxon>Comamonadaceae</taxon>
        <taxon>Serpentinimonas</taxon>
    </lineage>
</organism>
<dbReference type="PANTHER" id="PTHR43483:SF3">
    <property type="entry name" value="MEMBRANE TRANSPORTER PROTEIN HI_0806-RELATED"/>
    <property type="match status" value="1"/>
</dbReference>
<dbReference type="GO" id="GO:0005886">
    <property type="term" value="C:plasma membrane"/>
    <property type="evidence" value="ECO:0007669"/>
    <property type="project" value="UniProtKB-SubCell"/>
</dbReference>
<dbReference type="AlphaFoldDB" id="A0A060NMX9"/>
<accession>A0A060NMX9</accession>
<evidence type="ECO:0000313" key="7">
    <source>
        <dbReference type="Proteomes" id="UP000067461"/>
    </source>
</evidence>
<feature type="transmembrane region" description="Helical" evidence="5">
    <location>
        <begin position="92"/>
        <end position="111"/>
    </location>
</feature>
<comment type="similarity">
    <text evidence="5">Belongs to the 4-toluene sulfonate uptake permease (TSUP) (TC 2.A.102) family.</text>
</comment>
<keyword evidence="7" id="KW-1185">Reference proteome</keyword>
<comment type="subcellular location">
    <subcellularLocation>
        <location evidence="5">Cell membrane</location>
        <topology evidence="5">Multi-pass membrane protein</topology>
    </subcellularLocation>
    <subcellularLocation>
        <location evidence="1">Membrane</location>
        <topology evidence="1">Multi-pass membrane protein</topology>
    </subcellularLocation>
</comment>
<dbReference type="Proteomes" id="UP000067461">
    <property type="component" value="Chromosome"/>
</dbReference>
<dbReference type="KEGG" id="cbaa:SRAA_0420"/>
<dbReference type="PANTHER" id="PTHR43483">
    <property type="entry name" value="MEMBRANE TRANSPORTER PROTEIN HI_0806-RELATED"/>
    <property type="match status" value="1"/>
</dbReference>
<keyword evidence="4 5" id="KW-0472">Membrane</keyword>
<feature type="transmembrane region" description="Helical" evidence="5">
    <location>
        <begin position="116"/>
        <end position="133"/>
    </location>
</feature>
<evidence type="ECO:0000256" key="4">
    <source>
        <dbReference type="ARBA" id="ARBA00023136"/>
    </source>
</evidence>
<keyword evidence="5" id="KW-1003">Cell membrane</keyword>
<sequence length="276" mass="27931">MSFFAALDPLLVLQLLALGLCGGFLAGLLGIGGGMVLVPFLTVIMANQGVEAGLAVKMAIATGMATIVFTSLSSVRAHHRRGAVRWDIVRRLAPGIVLGAALASLGVFAALGGQTLALVFAVFVAFSATQMWLDKKPAASRTLPGPTGQLAAGGGIGFFSGLVGAGGGFISVPFLVWCNVAMHQAVATSAALGFPIALANSAGYALAGQRVAGLPDASLGYIFLPALLVIALASVLGAPLGARAAHALPVKPLKRLFALVLYALAAFMLYQGLRAP</sequence>
<reference evidence="6 7" key="1">
    <citation type="journal article" date="2014" name="Nat. Commun.">
        <title>Physiological and genomic features of highly alkaliphilic hydrogen-utilizing Betaproteobacteria from a continental serpentinizing site.</title>
        <authorList>
            <person name="Suzuki S."/>
            <person name="Kuenen J.G."/>
            <person name="Schipper K."/>
            <person name="van der Velde S."/>
            <person name="Ishii S."/>
            <person name="Wu A."/>
            <person name="Sorokin D.Y."/>
            <person name="Tenney A."/>
            <person name="Meng X.Y."/>
            <person name="Morrill P.L."/>
            <person name="Kamagata Y."/>
            <person name="Muyzer G."/>
            <person name="Nealson K.H."/>
        </authorList>
    </citation>
    <scope>NUCLEOTIDE SEQUENCE [LARGE SCALE GENOMIC DNA]</scope>
    <source>
        <strain evidence="6 7">A1</strain>
    </source>
</reference>
<feature type="transmembrane region" description="Helical" evidence="5">
    <location>
        <begin position="256"/>
        <end position="273"/>
    </location>
</feature>
<dbReference type="RefSeq" id="WP_034113814.1">
    <property type="nucleotide sequence ID" value="NZ_AP014568.1"/>
</dbReference>
<feature type="transmembrane region" description="Helical" evidence="5">
    <location>
        <begin position="219"/>
        <end position="244"/>
    </location>
</feature>
<dbReference type="HOGENOM" id="CLU_045498_6_0_4"/>
<evidence type="ECO:0000256" key="2">
    <source>
        <dbReference type="ARBA" id="ARBA00022692"/>
    </source>
</evidence>
<feature type="transmembrane region" description="Helical" evidence="5">
    <location>
        <begin position="54"/>
        <end position="72"/>
    </location>
</feature>
<dbReference type="InterPro" id="IPR002781">
    <property type="entry name" value="TM_pro_TauE-like"/>
</dbReference>
<evidence type="ECO:0000313" key="6">
    <source>
        <dbReference type="EMBL" id="BAO80274.1"/>
    </source>
</evidence>
<feature type="transmembrane region" description="Helical" evidence="5">
    <location>
        <begin position="12"/>
        <end position="42"/>
    </location>
</feature>
<keyword evidence="2 5" id="KW-0812">Transmembrane</keyword>
<dbReference type="EMBL" id="AP014568">
    <property type="protein sequence ID" value="BAO80274.1"/>
    <property type="molecule type" value="Genomic_DNA"/>
</dbReference>
<feature type="transmembrane region" description="Helical" evidence="5">
    <location>
        <begin position="153"/>
        <end position="178"/>
    </location>
</feature>
<feature type="transmembrane region" description="Helical" evidence="5">
    <location>
        <begin position="185"/>
        <end position="207"/>
    </location>
</feature>
<proteinExistence type="inferred from homology"/>
<evidence type="ECO:0000256" key="1">
    <source>
        <dbReference type="ARBA" id="ARBA00004141"/>
    </source>
</evidence>
<dbReference type="STRING" id="1458425.SRAA_0420"/>
<gene>
    <name evidence="6" type="ORF">SRAA_0420</name>
</gene>
<keyword evidence="3 5" id="KW-1133">Transmembrane helix</keyword>
<protein>
    <recommendedName>
        <fullName evidence="5">Probable membrane transporter protein</fullName>
    </recommendedName>
</protein>
<name>A0A060NMX9_9BURK</name>
<dbReference type="Pfam" id="PF01925">
    <property type="entry name" value="TauE"/>
    <property type="match status" value="1"/>
</dbReference>
<evidence type="ECO:0000256" key="3">
    <source>
        <dbReference type="ARBA" id="ARBA00022989"/>
    </source>
</evidence>
<evidence type="ECO:0000256" key="5">
    <source>
        <dbReference type="RuleBase" id="RU363041"/>
    </source>
</evidence>